<dbReference type="InterPro" id="IPR027470">
    <property type="entry name" value="Cation_efflux_CTD"/>
</dbReference>
<feature type="transmembrane region" description="Helical" evidence="7">
    <location>
        <begin position="194"/>
        <end position="212"/>
    </location>
</feature>
<evidence type="ECO:0000256" key="4">
    <source>
        <dbReference type="ARBA" id="ARBA00022692"/>
    </source>
</evidence>
<dbReference type="InterPro" id="IPR058533">
    <property type="entry name" value="Cation_efflux_TM"/>
</dbReference>
<keyword evidence="11" id="KW-1185">Reference proteome</keyword>
<dbReference type="PANTHER" id="PTHR43840">
    <property type="entry name" value="MITOCHONDRIAL METAL TRANSPORTER 1-RELATED"/>
    <property type="match status" value="1"/>
</dbReference>
<keyword evidence="4 7" id="KW-0812">Transmembrane</keyword>
<dbReference type="InterPro" id="IPR050291">
    <property type="entry name" value="CDF_Transporter"/>
</dbReference>
<dbReference type="GO" id="GO:0016020">
    <property type="term" value="C:membrane"/>
    <property type="evidence" value="ECO:0007669"/>
    <property type="project" value="UniProtKB-SubCell"/>
</dbReference>
<evidence type="ECO:0000256" key="5">
    <source>
        <dbReference type="ARBA" id="ARBA00022989"/>
    </source>
</evidence>
<organism evidence="10 11">
    <name type="scientific">Candidatus Cryosericum septentrionale</name>
    <dbReference type="NCBI Taxonomy" id="2290913"/>
    <lineage>
        <taxon>Bacteria</taxon>
        <taxon>Pseudomonadati</taxon>
        <taxon>Caldisericota/Cryosericota group</taxon>
        <taxon>Candidatus Cryosericota</taxon>
        <taxon>Candidatus Cryosericia</taxon>
        <taxon>Candidatus Cryosericales</taxon>
        <taxon>Candidatus Cryosericaceae</taxon>
        <taxon>Candidatus Cryosericum</taxon>
    </lineage>
</organism>
<protein>
    <submittedName>
        <fullName evidence="10">Cation transporter</fullName>
    </submittedName>
</protein>
<comment type="caution">
    <text evidence="10">The sequence shown here is derived from an EMBL/GenBank/DDBJ whole genome shotgun (WGS) entry which is preliminary data.</text>
</comment>
<gene>
    <name evidence="10" type="ORF">SMC1_02185</name>
</gene>
<evidence type="ECO:0000256" key="3">
    <source>
        <dbReference type="ARBA" id="ARBA00022448"/>
    </source>
</evidence>
<dbReference type="Pfam" id="PF01545">
    <property type="entry name" value="Cation_efflux"/>
    <property type="match status" value="1"/>
</dbReference>
<dbReference type="NCBIfam" id="TIGR01297">
    <property type="entry name" value="CDF"/>
    <property type="match status" value="1"/>
</dbReference>
<comment type="similarity">
    <text evidence="2">Belongs to the cation diffusion facilitator (CDF) transporter (TC 2.A.4) family.</text>
</comment>
<dbReference type="InterPro" id="IPR036837">
    <property type="entry name" value="Cation_efflux_CTD_sf"/>
</dbReference>
<dbReference type="SUPFAM" id="SSF160240">
    <property type="entry name" value="Cation efflux protein cytoplasmic domain-like"/>
    <property type="match status" value="1"/>
</dbReference>
<dbReference type="RefSeq" id="WP_119085175.1">
    <property type="nucleotide sequence ID" value="NZ_QXIY01000008.1"/>
</dbReference>
<comment type="subcellular location">
    <subcellularLocation>
        <location evidence="1">Membrane</location>
        <topology evidence="1">Multi-pass membrane protein</topology>
    </subcellularLocation>
</comment>
<dbReference type="PANTHER" id="PTHR43840:SF15">
    <property type="entry name" value="MITOCHONDRIAL METAL TRANSPORTER 1-RELATED"/>
    <property type="match status" value="1"/>
</dbReference>
<dbReference type="EMBL" id="QXIY01000008">
    <property type="protein sequence ID" value="RIE17267.1"/>
    <property type="molecule type" value="Genomic_DNA"/>
</dbReference>
<evidence type="ECO:0000259" key="8">
    <source>
        <dbReference type="Pfam" id="PF01545"/>
    </source>
</evidence>
<sequence length="306" mass="32833">MTMTGLSDAERAQTGARITWRVAGANLGLSLLKVLAGYFGHSQAVLADGVHSASDFVTDILLLISLRIAAKPPDADHQYGHKRVETLMAAAFGLILVGVGASFIRSGVIRIDQIVNHGLRYEISWIAMAGALVTAVCKEYLYHYNLRWGKRLNNQGIVANAWENRSDSMSSFGTFVGITAVVAGGQRWTVLDPIITVIVAVLIIRFALGILLPNINILIGRSADQGVVESIRAAAESIPGVQDAHSIRTRFEGSDLAVDLHLDVLPTISVASGHELAEQVEKCIKASVPTVEEVVVHVEPGTRDKA</sequence>
<evidence type="ECO:0000313" key="11">
    <source>
        <dbReference type="Proteomes" id="UP000266113"/>
    </source>
</evidence>
<evidence type="ECO:0000259" key="9">
    <source>
        <dbReference type="Pfam" id="PF16916"/>
    </source>
</evidence>
<reference evidence="10 11" key="1">
    <citation type="submission" date="2018-09" db="EMBL/GenBank/DDBJ databases">
        <title>Discovery and Ecogenomic Context for Candidatus Cryosericales, a Global Caldiserica Order Active in Thawing Permafrost.</title>
        <authorList>
            <person name="Martinez M.A."/>
            <person name="Woodcroft B.J."/>
            <person name="Ignacio Espinoza J.C."/>
            <person name="Zayed A."/>
            <person name="Singleton C.M."/>
            <person name="Boyd J."/>
            <person name="Li Y.-F."/>
            <person name="Purvine S."/>
            <person name="Maughan H."/>
            <person name="Hodgkins S.B."/>
            <person name="Anderson D."/>
            <person name="Sederholm M."/>
            <person name="Temperton B."/>
            <person name="Saleska S.R."/>
            <person name="Tyson G.W."/>
            <person name="Rich V.I."/>
        </authorList>
    </citation>
    <scope>NUCLEOTIDE SEQUENCE [LARGE SCALE GENOMIC DNA]</scope>
    <source>
        <strain evidence="10 11">SMC1</strain>
    </source>
</reference>
<evidence type="ECO:0000256" key="1">
    <source>
        <dbReference type="ARBA" id="ARBA00004141"/>
    </source>
</evidence>
<keyword evidence="3" id="KW-0813">Transport</keyword>
<dbReference type="AlphaFoldDB" id="A0A398DZE0"/>
<dbReference type="InterPro" id="IPR027469">
    <property type="entry name" value="Cation_efflux_TMD_sf"/>
</dbReference>
<dbReference type="InterPro" id="IPR002524">
    <property type="entry name" value="Cation_efflux"/>
</dbReference>
<name>A0A398DZE0_9BACT</name>
<evidence type="ECO:0000256" key="6">
    <source>
        <dbReference type="ARBA" id="ARBA00023136"/>
    </source>
</evidence>
<proteinExistence type="inferred from homology"/>
<dbReference type="Gene3D" id="1.20.1510.10">
    <property type="entry name" value="Cation efflux protein transmembrane domain"/>
    <property type="match status" value="1"/>
</dbReference>
<evidence type="ECO:0000256" key="2">
    <source>
        <dbReference type="ARBA" id="ARBA00008114"/>
    </source>
</evidence>
<dbReference type="GO" id="GO:0008324">
    <property type="term" value="F:monoatomic cation transmembrane transporter activity"/>
    <property type="evidence" value="ECO:0007669"/>
    <property type="project" value="InterPro"/>
</dbReference>
<dbReference type="SUPFAM" id="SSF161111">
    <property type="entry name" value="Cation efflux protein transmembrane domain-like"/>
    <property type="match status" value="1"/>
</dbReference>
<accession>A0A398DZE0</accession>
<feature type="transmembrane region" description="Helical" evidence="7">
    <location>
        <begin position="87"/>
        <end position="111"/>
    </location>
</feature>
<evidence type="ECO:0000313" key="10">
    <source>
        <dbReference type="EMBL" id="RIE17267.1"/>
    </source>
</evidence>
<dbReference type="Proteomes" id="UP000266113">
    <property type="component" value="Unassembled WGS sequence"/>
</dbReference>
<keyword evidence="6 7" id="KW-0472">Membrane</keyword>
<dbReference type="Gene3D" id="3.30.70.1350">
    <property type="entry name" value="Cation efflux protein, cytoplasmic domain"/>
    <property type="match status" value="1"/>
</dbReference>
<evidence type="ECO:0000256" key="7">
    <source>
        <dbReference type="SAM" id="Phobius"/>
    </source>
</evidence>
<dbReference type="OrthoDB" id="9806522at2"/>
<keyword evidence="5 7" id="KW-1133">Transmembrane helix</keyword>
<feature type="domain" description="Cation efflux protein transmembrane" evidence="8">
    <location>
        <begin position="23"/>
        <end position="219"/>
    </location>
</feature>
<dbReference type="Pfam" id="PF16916">
    <property type="entry name" value="ZT_dimer"/>
    <property type="match status" value="1"/>
</dbReference>
<feature type="domain" description="Cation efflux protein cytoplasmic" evidence="9">
    <location>
        <begin position="227"/>
        <end position="300"/>
    </location>
</feature>
<feature type="transmembrane region" description="Helical" evidence="7">
    <location>
        <begin position="123"/>
        <end position="141"/>
    </location>
</feature>
<dbReference type="FunFam" id="1.20.1510.10:FF:000006">
    <property type="entry name" value="Divalent cation efflux transporter"/>
    <property type="match status" value="1"/>
</dbReference>